<feature type="domain" description="Large ribosomal subunit protein uL15/eL18" evidence="5">
    <location>
        <begin position="9"/>
        <end position="116"/>
    </location>
</feature>
<dbReference type="SUPFAM" id="SSF52080">
    <property type="entry name" value="Ribosomal proteins L15p and L18e"/>
    <property type="match status" value="1"/>
</dbReference>
<keyword evidence="2 4" id="KW-0689">Ribosomal protein</keyword>
<dbReference type="PANTHER" id="PTHR10934">
    <property type="entry name" value="60S RIBOSOMAL PROTEIN L18"/>
    <property type="match status" value="1"/>
</dbReference>
<dbReference type="NCBIfam" id="NF003079">
    <property type="entry name" value="PRK04005.1"/>
    <property type="match status" value="1"/>
</dbReference>
<proteinExistence type="inferred from homology"/>
<keyword evidence="3 4" id="KW-0687">Ribonucleoprotein</keyword>
<evidence type="ECO:0000259" key="5">
    <source>
        <dbReference type="Pfam" id="PF17135"/>
    </source>
</evidence>
<evidence type="ECO:0000256" key="1">
    <source>
        <dbReference type="ARBA" id="ARBA00006815"/>
    </source>
</evidence>
<evidence type="ECO:0000313" key="6">
    <source>
        <dbReference type="EMBL" id="PUA32203.1"/>
    </source>
</evidence>
<organism evidence="6 7">
    <name type="scientific">Zestosphaera tikiterensis</name>
    <dbReference type="NCBI Taxonomy" id="1973259"/>
    <lineage>
        <taxon>Archaea</taxon>
        <taxon>Thermoproteota</taxon>
        <taxon>Thermoprotei</taxon>
        <taxon>Desulfurococcales</taxon>
        <taxon>Desulfurococcaceae</taxon>
        <taxon>Zestosphaera</taxon>
    </lineage>
</organism>
<evidence type="ECO:0000256" key="3">
    <source>
        <dbReference type="ARBA" id="ARBA00023274"/>
    </source>
</evidence>
<gene>
    <name evidence="4" type="primary">rpl18e</name>
    <name evidence="6" type="ORF">B7O98_05910</name>
</gene>
<comment type="caution">
    <text evidence="6">The sequence shown here is derived from an EMBL/GenBank/DDBJ whole genome shotgun (WGS) entry which is preliminary data.</text>
</comment>
<evidence type="ECO:0000256" key="2">
    <source>
        <dbReference type="ARBA" id="ARBA00022980"/>
    </source>
</evidence>
<protein>
    <recommendedName>
        <fullName evidence="4">Large ribosomal subunit protein eL18</fullName>
    </recommendedName>
</protein>
<dbReference type="GO" id="GO:0006412">
    <property type="term" value="P:translation"/>
    <property type="evidence" value="ECO:0007669"/>
    <property type="project" value="UniProtKB-UniRule"/>
</dbReference>
<sequence>MRRTGPTNIRLRKLISMLKKKANESNAAIWDYVAELLSLPSRRRVAVNISKIQRYANDGDVIVVPGKVLGAGVLNKKVTVAAVTFSMKALEKINLAGGRVLTIEELLSQNPKGSGVKVIT</sequence>
<dbReference type="GO" id="GO:0003723">
    <property type="term" value="F:RNA binding"/>
    <property type="evidence" value="ECO:0007669"/>
    <property type="project" value="TreeGrafter"/>
</dbReference>
<reference evidence="6 7" key="1">
    <citation type="journal article" date="2018" name="Syst. Appl. Microbiol.">
        <title>A new symbiotic nanoarchaeote (Candidatus Nanoclepta minutus) and its host (Zestosphaera tikiterensis gen. nov., sp. nov.) from a New Zealand hot spring.</title>
        <authorList>
            <person name="St John E."/>
            <person name="Liu Y."/>
            <person name="Podar M."/>
            <person name="Stott M.B."/>
            <person name="Meneghin J."/>
            <person name="Chen Z."/>
            <person name="Lagutin K."/>
            <person name="Mitchell K."/>
            <person name="Reysenbach A.L."/>
        </authorList>
    </citation>
    <scope>NUCLEOTIDE SEQUENCE [LARGE SCALE GENOMIC DNA]</scope>
    <source>
        <strain evidence="6">NZ3</strain>
    </source>
</reference>
<dbReference type="PANTHER" id="PTHR10934:SF2">
    <property type="entry name" value="LARGE RIBOSOMAL SUBUNIT PROTEIN EL18"/>
    <property type="match status" value="1"/>
</dbReference>
<evidence type="ECO:0000256" key="4">
    <source>
        <dbReference type="HAMAP-Rule" id="MF_00329"/>
    </source>
</evidence>
<accession>A0A2R7Y403</accession>
<dbReference type="InterPro" id="IPR001196">
    <property type="entry name" value="Ribosomal_uL15_CS"/>
</dbReference>
<dbReference type="Gene3D" id="3.100.10.10">
    <property type="match status" value="1"/>
</dbReference>
<dbReference type="Proteomes" id="UP000244093">
    <property type="component" value="Unassembled WGS sequence"/>
</dbReference>
<evidence type="ECO:0000313" key="7">
    <source>
        <dbReference type="Proteomes" id="UP000244093"/>
    </source>
</evidence>
<dbReference type="PROSITE" id="PS00475">
    <property type="entry name" value="RIBOSOMAL_L15"/>
    <property type="match status" value="1"/>
</dbReference>
<name>A0A2R7Y403_9CREN</name>
<dbReference type="InterPro" id="IPR000039">
    <property type="entry name" value="Ribosomal_eL18"/>
</dbReference>
<comment type="similarity">
    <text evidence="1 4">Belongs to the eukaryotic ribosomal protein eL18 family.</text>
</comment>
<dbReference type="GO" id="GO:0022625">
    <property type="term" value="C:cytosolic large ribosomal subunit"/>
    <property type="evidence" value="ECO:0007669"/>
    <property type="project" value="TreeGrafter"/>
</dbReference>
<dbReference type="Pfam" id="PF17135">
    <property type="entry name" value="Ribosomal_L18"/>
    <property type="match status" value="1"/>
</dbReference>
<dbReference type="InterPro" id="IPR021131">
    <property type="entry name" value="Ribosomal_uL15/eL18"/>
</dbReference>
<dbReference type="EMBL" id="NBVN01000004">
    <property type="protein sequence ID" value="PUA32203.1"/>
    <property type="molecule type" value="Genomic_DNA"/>
</dbReference>
<dbReference type="InterPro" id="IPR022947">
    <property type="entry name" value="Ribosomal_eL18_arc"/>
</dbReference>
<dbReference type="AlphaFoldDB" id="A0A2R7Y403"/>
<dbReference type="InterPro" id="IPR036227">
    <property type="entry name" value="Ribosomal_uL15/eL18_sf"/>
</dbReference>
<dbReference type="HAMAP" id="MF_00329">
    <property type="entry name" value="Ribosomal_eL18"/>
    <property type="match status" value="1"/>
</dbReference>
<dbReference type="GO" id="GO:0003735">
    <property type="term" value="F:structural constituent of ribosome"/>
    <property type="evidence" value="ECO:0007669"/>
    <property type="project" value="InterPro"/>
</dbReference>